<evidence type="ECO:0000256" key="1">
    <source>
        <dbReference type="ARBA" id="ARBA00022801"/>
    </source>
</evidence>
<dbReference type="PANTHER" id="PTHR43798:SF31">
    <property type="entry name" value="AB HYDROLASE SUPERFAMILY PROTEIN YCLE"/>
    <property type="match status" value="1"/>
</dbReference>
<evidence type="ECO:0000313" key="3">
    <source>
        <dbReference type="EMBL" id="SHK39077.1"/>
    </source>
</evidence>
<dbReference type="RefSeq" id="WP_072968014.1">
    <property type="nucleotide sequence ID" value="NZ_FRAJ01000016.1"/>
</dbReference>
<protein>
    <submittedName>
        <fullName evidence="3">Pimeloyl-[acyl-carrier protein] methyl ester esterase</fullName>
    </submittedName>
</protein>
<dbReference type="InterPro" id="IPR050266">
    <property type="entry name" value="AB_hydrolase_sf"/>
</dbReference>
<sequence>MKNYLIILSGWAVHQFVWIPICNLLKEDYEIIIIDWNDVVLLNGFKQKVITVLKERNICKFSILGWSLGSLVAIEVATSCSFQIDKMILISGTSKFVQNQADNYNIGWHRKILDRMIYMLKKYPEETLRKFYKNLFSKEELKNGYYNCFIEKSPLFDKKGSIESLILGLKYLRFKDLKDKISDLNMSVLLIHGDEDIICPIEASEYIKINLNKSSRLVPFIKTGHMPFYTKPNQCYEVIKNFMLDGEII</sequence>
<evidence type="ECO:0000259" key="2">
    <source>
        <dbReference type="Pfam" id="PF00561"/>
    </source>
</evidence>
<dbReference type="AlphaFoldDB" id="A0A1M6S3M3"/>
<dbReference type="GO" id="GO:0016020">
    <property type="term" value="C:membrane"/>
    <property type="evidence" value="ECO:0007669"/>
    <property type="project" value="TreeGrafter"/>
</dbReference>
<accession>A0A1M6S3M3</accession>
<dbReference type="GO" id="GO:0016787">
    <property type="term" value="F:hydrolase activity"/>
    <property type="evidence" value="ECO:0007669"/>
    <property type="project" value="UniProtKB-KW"/>
</dbReference>
<organism evidence="3 4">
    <name type="scientific">Caminicella sporogenes DSM 14501</name>
    <dbReference type="NCBI Taxonomy" id="1121266"/>
    <lineage>
        <taxon>Bacteria</taxon>
        <taxon>Bacillati</taxon>
        <taxon>Bacillota</taxon>
        <taxon>Clostridia</taxon>
        <taxon>Peptostreptococcales</taxon>
        <taxon>Caminicellaceae</taxon>
        <taxon>Caminicella</taxon>
    </lineage>
</organism>
<dbReference type="InterPro" id="IPR000073">
    <property type="entry name" value="AB_hydrolase_1"/>
</dbReference>
<dbReference type="Gene3D" id="3.40.50.1820">
    <property type="entry name" value="alpha/beta hydrolase"/>
    <property type="match status" value="1"/>
</dbReference>
<dbReference type="SUPFAM" id="SSF53474">
    <property type="entry name" value="alpha/beta-Hydrolases"/>
    <property type="match status" value="1"/>
</dbReference>
<dbReference type="Proteomes" id="UP000184082">
    <property type="component" value="Unassembled WGS sequence"/>
</dbReference>
<keyword evidence="1" id="KW-0378">Hydrolase</keyword>
<name>A0A1M6S3M3_9FIRM</name>
<feature type="domain" description="AB hydrolase-1" evidence="2">
    <location>
        <begin position="60"/>
        <end position="232"/>
    </location>
</feature>
<dbReference type="PANTHER" id="PTHR43798">
    <property type="entry name" value="MONOACYLGLYCEROL LIPASE"/>
    <property type="match status" value="1"/>
</dbReference>
<dbReference type="Pfam" id="PF00561">
    <property type="entry name" value="Abhydrolase_1"/>
    <property type="match status" value="1"/>
</dbReference>
<evidence type="ECO:0000313" key="4">
    <source>
        <dbReference type="Proteomes" id="UP000184082"/>
    </source>
</evidence>
<reference evidence="3 4" key="1">
    <citation type="submission" date="2016-11" db="EMBL/GenBank/DDBJ databases">
        <authorList>
            <person name="Jaros S."/>
            <person name="Januszkiewicz K."/>
            <person name="Wedrychowicz H."/>
        </authorList>
    </citation>
    <scope>NUCLEOTIDE SEQUENCE [LARGE SCALE GENOMIC DNA]</scope>
    <source>
        <strain evidence="3 4">DSM 14501</strain>
    </source>
</reference>
<proteinExistence type="predicted"/>
<keyword evidence="4" id="KW-1185">Reference proteome</keyword>
<dbReference type="EMBL" id="FRAJ01000016">
    <property type="protein sequence ID" value="SHK39077.1"/>
    <property type="molecule type" value="Genomic_DNA"/>
</dbReference>
<dbReference type="STRING" id="1121266.SAMN02745883_01941"/>
<dbReference type="InterPro" id="IPR029058">
    <property type="entry name" value="AB_hydrolase_fold"/>
</dbReference>
<gene>
    <name evidence="3" type="ORF">SAMN02745883_01941</name>
</gene>